<dbReference type="FunFam" id="3.40.50.300:FF:000425">
    <property type="entry name" value="Probable ABC transporter, ATP-binding subunit"/>
    <property type="match status" value="1"/>
</dbReference>
<evidence type="ECO:0000259" key="4">
    <source>
        <dbReference type="PROSITE" id="PS50893"/>
    </source>
</evidence>
<sequence length="354" mass="39897">MTAVRLVNVSKRFGPLLVVDNVTLELGGGELFFLLGPSGCGKTTLLRLIAGFLQPDSGEIYFDGQPMRDVPVQRRNLGIVFQHYALWPHRTVFENIAYGLQVRRFPRTEITRRVEQMLQLMRLEAWRDRYPGQLSGGQQQRVAMARALVIQPRLLLLDEPLSNLDAALRQELREEIRRIQRSTGVTTIYVTHDQSEALALADRLAIMHQGRILQIGTPPEVYAQPQSRFVASFLGGGNILPCWFRGEEASGVLVETPLGLWRSACRPARHFVPGDALYCLVRAEHWQQAEPASPNTFQATVKRIEFHGDSLHVELGTAQLALSWRVPAHLLTQLHVGHTLQLSVPPEHLVLLRE</sequence>
<dbReference type="GO" id="GO:0016887">
    <property type="term" value="F:ATP hydrolysis activity"/>
    <property type="evidence" value="ECO:0007669"/>
    <property type="project" value="InterPro"/>
</dbReference>
<dbReference type="EMBL" id="AP011746">
    <property type="protein sequence ID" value="BAL56400.1"/>
    <property type="molecule type" value="Genomic_DNA"/>
</dbReference>
<dbReference type="InterPro" id="IPR027417">
    <property type="entry name" value="P-loop_NTPase"/>
</dbReference>
<dbReference type="InterPro" id="IPR003439">
    <property type="entry name" value="ABC_transporter-like_ATP-bd"/>
</dbReference>
<dbReference type="InterPro" id="IPR003593">
    <property type="entry name" value="AAA+_ATPase"/>
</dbReference>
<dbReference type="SUPFAM" id="SSF50331">
    <property type="entry name" value="MOP-like"/>
    <property type="match status" value="1"/>
</dbReference>
<dbReference type="GO" id="GO:0015697">
    <property type="term" value="P:quaternary ammonium group transport"/>
    <property type="evidence" value="ECO:0007669"/>
    <property type="project" value="UniProtKB-ARBA"/>
</dbReference>
<dbReference type="Pfam" id="PF08402">
    <property type="entry name" value="TOBE_2"/>
    <property type="match status" value="1"/>
</dbReference>
<reference evidence="5" key="2">
    <citation type="journal article" date="2012" name="PLoS ONE">
        <title>A Deeply Branching Thermophilic Bacterium with an Ancient Acetyl-CoA Pathway Dominates a Subsurface Ecosystem.</title>
        <authorList>
            <person name="Takami H."/>
            <person name="Noguchi H."/>
            <person name="Takaki Y."/>
            <person name="Uchiyama I."/>
            <person name="Toyoda A."/>
            <person name="Nishi S."/>
            <person name="Chee G.-J."/>
            <person name="Arai W."/>
            <person name="Nunoura T."/>
            <person name="Itoh T."/>
            <person name="Hattori M."/>
            <person name="Takai K."/>
        </authorList>
    </citation>
    <scope>NUCLEOTIDE SEQUENCE</scope>
</reference>
<dbReference type="InterPro" id="IPR008995">
    <property type="entry name" value="Mo/tungstate-bd_C_term_dom"/>
</dbReference>
<proteinExistence type="predicted"/>
<dbReference type="Gene3D" id="2.40.50.100">
    <property type="match status" value="1"/>
</dbReference>
<dbReference type="InterPro" id="IPR013611">
    <property type="entry name" value="Transp-assoc_OB_typ2"/>
</dbReference>
<dbReference type="AlphaFoldDB" id="H5SJR4"/>
<name>H5SJR4_9BACT</name>
<dbReference type="SMART" id="SM00382">
    <property type="entry name" value="AAA"/>
    <property type="match status" value="1"/>
</dbReference>
<dbReference type="PROSITE" id="PS00211">
    <property type="entry name" value="ABC_TRANSPORTER_1"/>
    <property type="match status" value="1"/>
</dbReference>
<evidence type="ECO:0000313" key="5">
    <source>
        <dbReference type="EMBL" id="BAL56400.1"/>
    </source>
</evidence>
<keyword evidence="2" id="KW-0547">Nucleotide-binding</keyword>
<dbReference type="Gene3D" id="3.40.50.300">
    <property type="entry name" value="P-loop containing nucleotide triphosphate hydrolases"/>
    <property type="match status" value="1"/>
</dbReference>
<protein>
    <submittedName>
        <fullName evidence="5">Spermidine/putrescine transport system ATP-binding protein</fullName>
    </submittedName>
</protein>
<feature type="domain" description="ABC transporter" evidence="4">
    <location>
        <begin position="4"/>
        <end position="234"/>
    </location>
</feature>
<dbReference type="GO" id="GO:0022857">
    <property type="term" value="F:transmembrane transporter activity"/>
    <property type="evidence" value="ECO:0007669"/>
    <property type="project" value="InterPro"/>
</dbReference>
<dbReference type="InterPro" id="IPR050093">
    <property type="entry name" value="ABC_SmlMolc_Importer"/>
</dbReference>
<evidence type="ECO:0000256" key="1">
    <source>
        <dbReference type="ARBA" id="ARBA00022448"/>
    </source>
</evidence>
<dbReference type="PANTHER" id="PTHR42781">
    <property type="entry name" value="SPERMIDINE/PUTRESCINE IMPORT ATP-BINDING PROTEIN POTA"/>
    <property type="match status" value="1"/>
</dbReference>
<dbReference type="GO" id="GO:0043190">
    <property type="term" value="C:ATP-binding cassette (ABC) transporter complex"/>
    <property type="evidence" value="ECO:0007669"/>
    <property type="project" value="InterPro"/>
</dbReference>
<keyword evidence="3 5" id="KW-0067">ATP-binding</keyword>
<keyword evidence="1" id="KW-0813">Transport</keyword>
<gene>
    <name evidence="5" type="ORF">HGMM_F37F03C23</name>
</gene>
<dbReference type="GO" id="GO:0005524">
    <property type="term" value="F:ATP binding"/>
    <property type="evidence" value="ECO:0007669"/>
    <property type="project" value="UniProtKB-KW"/>
</dbReference>
<dbReference type="InterPro" id="IPR017871">
    <property type="entry name" value="ABC_transporter-like_CS"/>
</dbReference>
<dbReference type="PROSITE" id="PS50893">
    <property type="entry name" value="ABC_TRANSPORTER_2"/>
    <property type="match status" value="1"/>
</dbReference>
<dbReference type="PANTHER" id="PTHR42781:SF4">
    <property type="entry name" value="SPERMIDINE_PUTRESCINE IMPORT ATP-BINDING PROTEIN POTA"/>
    <property type="match status" value="1"/>
</dbReference>
<dbReference type="Pfam" id="PF00005">
    <property type="entry name" value="ABC_tran"/>
    <property type="match status" value="1"/>
</dbReference>
<evidence type="ECO:0000256" key="2">
    <source>
        <dbReference type="ARBA" id="ARBA00022741"/>
    </source>
</evidence>
<organism evidence="5">
    <name type="scientific">uncultured Planctomycetota bacterium</name>
    <dbReference type="NCBI Taxonomy" id="120965"/>
    <lineage>
        <taxon>Bacteria</taxon>
        <taxon>Pseudomonadati</taxon>
        <taxon>Planctomycetota</taxon>
        <taxon>environmental samples</taxon>
    </lineage>
</organism>
<reference evidence="5" key="1">
    <citation type="journal article" date="2005" name="Environ. Microbiol.">
        <title>Genetic and functional properties of uncultivated thermophilic crenarchaeotes from a subsurface gold mine as revealed by analysis of genome fragments.</title>
        <authorList>
            <person name="Nunoura T."/>
            <person name="Hirayama H."/>
            <person name="Takami H."/>
            <person name="Oida H."/>
            <person name="Nishi S."/>
            <person name="Shimamura S."/>
            <person name="Suzuki Y."/>
            <person name="Inagaki F."/>
            <person name="Takai K."/>
            <person name="Nealson K.H."/>
            <person name="Horikoshi K."/>
        </authorList>
    </citation>
    <scope>NUCLEOTIDE SEQUENCE</scope>
</reference>
<dbReference type="SUPFAM" id="SSF52540">
    <property type="entry name" value="P-loop containing nucleoside triphosphate hydrolases"/>
    <property type="match status" value="1"/>
</dbReference>
<accession>H5SJR4</accession>
<evidence type="ECO:0000256" key="3">
    <source>
        <dbReference type="ARBA" id="ARBA00022840"/>
    </source>
</evidence>